<dbReference type="SMART" id="SM00855">
    <property type="entry name" value="PGAM"/>
    <property type="match status" value="1"/>
</dbReference>
<dbReference type="SUPFAM" id="SSF53254">
    <property type="entry name" value="Phosphoglycerate mutase-like"/>
    <property type="match status" value="1"/>
</dbReference>
<organism evidence="1 2">
    <name type="scientific">Madurella fahalii</name>
    <dbReference type="NCBI Taxonomy" id="1157608"/>
    <lineage>
        <taxon>Eukaryota</taxon>
        <taxon>Fungi</taxon>
        <taxon>Dikarya</taxon>
        <taxon>Ascomycota</taxon>
        <taxon>Pezizomycotina</taxon>
        <taxon>Sordariomycetes</taxon>
        <taxon>Sordariomycetidae</taxon>
        <taxon>Sordariales</taxon>
        <taxon>Sordariales incertae sedis</taxon>
        <taxon>Madurella</taxon>
    </lineage>
</organism>
<name>A0ABQ0GFA2_9PEZI</name>
<dbReference type="RefSeq" id="XP_070918149.1">
    <property type="nucleotide sequence ID" value="XM_071062048.1"/>
</dbReference>
<proteinExistence type="predicted"/>
<evidence type="ECO:0008006" key="3">
    <source>
        <dbReference type="Google" id="ProtNLM"/>
    </source>
</evidence>
<dbReference type="GeneID" id="98177371"/>
<dbReference type="CDD" id="cd07067">
    <property type="entry name" value="HP_PGM_like"/>
    <property type="match status" value="1"/>
</dbReference>
<accession>A0ABQ0GFA2</accession>
<reference evidence="1 2" key="1">
    <citation type="submission" date="2024-09" db="EMBL/GenBank/DDBJ databases">
        <title>Itraconazole resistance in Madurella fahalii resulting from another homologue of gene encoding cytochrome P450 14-alpha sterol demethylase (CYP51).</title>
        <authorList>
            <person name="Yoshioka I."/>
            <person name="Fahal A.H."/>
            <person name="Kaneko S."/>
            <person name="Yaguchi T."/>
        </authorList>
    </citation>
    <scope>NUCLEOTIDE SEQUENCE [LARGE SCALE GENOMIC DNA]</scope>
    <source>
        <strain evidence="1 2">IFM 68171</strain>
    </source>
</reference>
<dbReference type="PANTHER" id="PTHR48100:SF24">
    <property type="entry name" value="PHOSPHOGLYCERATE MUTASE"/>
    <property type="match status" value="1"/>
</dbReference>
<comment type="caution">
    <text evidence="1">The sequence shown here is derived from an EMBL/GenBank/DDBJ whole genome shotgun (WGS) entry which is preliminary data.</text>
</comment>
<dbReference type="Pfam" id="PF00300">
    <property type="entry name" value="His_Phos_1"/>
    <property type="match status" value="1"/>
</dbReference>
<dbReference type="Gene3D" id="3.40.50.1240">
    <property type="entry name" value="Phosphoglycerate mutase-like"/>
    <property type="match status" value="1"/>
</dbReference>
<gene>
    <name evidence="1" type="ORF">MFIFM68171_06628</name>
</gene>
<dbReference type="InterPro" id="IPR013078">
    <property type="entry name" value="His_Pase_superF_clade-1"/>
</dbReference>
<sequence>MPPTLILVRHAQALHNVDNKLPHYNIHDPLLSELGREQCQKLNEKLSPRLGPHDLNVGLIIVSPMRRTIETALLSFPELIASGIPIIAHADWQENSDQPCDIGSPLDSLKLEFPQVDFSQVDPVFPDKLSPAGARYAHNRQAILVRGQAVLRELFSRPEKAVLVVSHSGFLRTGVTGHYFMNADYRIFEFDTSRGTDVPVALRQWEETVSGGMGWSWDHTVPLGGGLPDGEAPAVDGAVVP</sequence>
<evidence type="ECO:0000313" key="1">
    <source>
        <dbReference type="EMBL" id="GAB1316418.1"/>
    </source>
</evidence>
<dbReference type="InterPro" id="IPR029033">
    <property type="entry name" value="His_PPase_superfam"/>
</dbReference>
<dbReference type="Proteomes" id="UP001628179">
    <property type="component" value="Unassembled WGS sequence"/>
</dbReference>
<dbReference type="EMBL" id="BAAFSV010000003">
    <property type="protein sequence ID" value="GAB1316418.1"/>
    <property type="molecule type" value="Genomic_DNA"/>
</dbReference>
<protein>
    <recommendedName>
        <fullName evidence="3">Phosphoglycerate mutase-like protein</fullName>
    </recommendedName>
</protein>
<dbReference type="InterPro" id="IPR050275">
    <property type="entry name" value="PGM_Phosphatase"/>
</dbReference>
<dbReference type="PANTHER" id="PTHR48100">
    <property type="entry name" value="BROAD-SPECIFICITY PHOSPHATASE YOR283W-RELATED"/>
    <property type="match status" value="1"/>
</dbReference>
<evidence type="ECO:0000313" key="2">
    <source>
        <dbReference type="Proteomes" id="UP001628179"/>
    </source>
</evidence>
<keyword evidence="2" id="KW-1185">Reference proteome</keyword>